<keyword evidence="2" id="KW-1185">Reference proteome</keyword>
<dbReference type="AlphaFoldDB" id="A0A7E5WTS5"/>
<dbReference type="RefSeq" id="XP_026743949.1">
    <property type="nucleotide sequence ID" value="XM_026888148.1"/>
</dbReference>
<dbReference type="OrthoDB" id="7437325at2759"/>
<dbReference type="InParanoid" id="A0A7E5WTS5"/>
<evidence type="ECO:0000313" key="2">
    <source>
        <dbReference type="Proteomes" id="UP000322000"/>
    </source>
</evidence>
<dbReference type="Proteomes" id="UP000322000">
    <property type="component" value="Chromosome 26"/>
</dbReference>
<evidence type="ECO:0000313" key="3">
    <source>
        <dbReference type="RefSeq" id="XP_026743949.1"/>
    </source>
</evidence>
<protein>
    <submittedName>
        <fullName evidence="3">Uncharacterized protein LOC113505455</fullName>
    </submittedName>
</protein>
<feature type="compositionally biased region" description="Basic residues" evidence="1">
    <location>
        <begin position="144"/>
        <end position="159"/>
    </location>
</feature>
<dbReference type="KEGG" id="tnl:113505455"/>
<accession>A0A7E5WTS5</accession>
<organism evidence="2 3">
    <name type="scientific">Trichoplusia ni</name>
    <name type="common">Cabbage looper</name>
    <dbReference type="NCBI Taxonomy" id="7111"/>
    <lineage>
        <taxon>Eukaryota</taxon>
        <taxon>Metazoa</taxon>
        <taxon>Ecdysozoa</taxon>
        <taxon>Arthropoda</taxon>
        <taxon>Hexapoda</taxon>
        <taxon>Insecta</taxon>
        <taxon>Pterygota</taxon>
        <taxon>Neoptera</taxon>
        <taxon>Endopterygota</taxon>
        <taxon>Lepidoptera</taxon>
        <taxon>Glossata</taxon>
        <taxon>Ditrysia</taxon>
        <taxon>Noctuoidea</taxon>
        <taxon>Noctuidae</taxon>
        <taxon>Plusiinae</taxon>
        <taxon>Trichoplusia</taxon>
    </lineage>
</organism>
<sequence>MATDIKKPIYGECANKYRPTIDLNLNPDKLKEIGYNFRVLPTFEKSMYERAFMEYCSFQKNQRLKCKWESYVLNVDGKVFAPFQFPDIRDLHIDKHSIRYMPSENRFRYNNRLTLRAGPYIDERGPLPIPNEMLYSRGGEGKVSKKSAQKQKQKPKKSLKTAEKKRAVKNSNVK</sequence>
<proteinExistence type="predicted"/>
<reference evidence="3" key="1">
    <citation type="submission" date="2025-08" db="UniProtKB">
        <authorList>
            <consortium name="RefSeq"/>
        </authorList>
    </citation>
    <scope>IDENTIFICATION</scope>
</reference>
<name>A0A7E5WTS5_TRINI</name>
<evidence type="ECO:0000256" key="1">
    <source>
        <dbReference type="SAM" id="MobiDB-lite"/>
    </source>
</evidence>
<dbReference type="GeneID" id="113505455"/>
<gene>
    <name evidence="3" type="primary">LOC113505455</name>
</gene>
<feature type="region of interest" description="Disordered" evidence="1">
    <location>
        <begin position="132"/>
        <end position="174"/>
    </location>
</feature>